<dbReference type="PANTHER" id="PTHR35185">
    <property type="entry name" value="SERINE/THREONINE-RICH PROTEIN ADG2-RELATED"/>
    <property type="match status" value="1"/>
</dbReference>
<feature type="chain" id="PRO_5034101094" description="Yeast cell wall synthesis Kre9/Knh1-like N-terminal domain-containing protein" evidence="2">
    <location>
        <begin position="17"/>
        <end position="115"/>
    </location>
</feature>
<dbReference type="Proteomes" id="UP000250043">
    <property type="component" value="Unassembled WGS sequence"/>
</dbReference>
<dbReference type="AlphaFoldDB" id="A0A8E2AY67"/>
<name>A0A8E2AY67_9APHY</name>
<evidence type="ECO:0000259" key="3">
    <source>
        <dbReference type="Pfam" id="PF10342"/>
    </source>
</evidence>
<evidence type="ECO:0000313" key="5">
    <source>
        <dbReference type="Proteomes" id="UP000250043"/>
    </source>
</evidence>
<protein>
    <recommendedName>
        <fullName evidence="3">Yeast cell wall synthesis Kre9/Knh1-like N-terminal domain-containing protein</fullName>
    </recommendedName>
</protein>
<dbReference type="EMBL" id="KV722408">
    <property type="protein sequence ID" value="OCH90242.1"/>
    <property type="molecule type" value="Genomic_DNA"/>
</dbReference>
<proteinExistence type="predicted"/>
<feature type="domain" description="Yeast cell wall synthesis Kre9/Knh1-like N-terminal" evidence="3">
    <location>
        <begin position="21"/>
        <end position="111"/>
    </location>
</feature>
<feature type="signal peptide" evidence="2">
    <location>
        <begin position="1"/>
        <end position="16"/>
    </location>
</feature>
<keyword evidence="5" id="KW-1185">Reference proteome</keyword>
<dbReference type="Pfam" id="PF10342">
    <property type="entry name" value="Kre9_KNH"/>
    <property type="match status" value="1"/>
</dbReference>
<evidence type="ECO:0000256" key="2">
    <source>
        <dbReference type="SAM" id="SignalP"/>
    </source>
</evidence>
<gene>
    <name evidence="4" type="ORF">OBBRIDRAFT_887826</name>
</gene>
<dbReference type="InterPro" id="IPR052479">
    <property type="entry name" value="GPI-anchor_Adhesion_Reg"/>
</dbReference>
<evidence type="ECO:0000313" key="4">
    <source>
        <dbReference type="EMBL" id="OCH90242.1"/>
    </source>
</evidence>
<accession>A0A8E2AY67</accession>
<reference evidence="4 5" key="1">
    <citation type="submission" date="2016-07" db="EMBL/GenBank/DDBJ databases">
        <title>Draft genome of the white-rot fungus Obba rivulosa 3A-2.</title>
        <authorList>
            <consortium name="DOE Joint Genome Institute"/>
            <person name="Miettinen O."/>
            <person name="Riley R."/>
            <person name="Acob R."/>
            <person name="Barry K."/>
            <person name="Cullen D."/>
            <person name="De Vries R."/>
            <person name="Hainaut M."/>
            <person name="Hatakka A."/>
            <person name="Henrissat B."/>
            <person name="Hilden K."/>
            <person name="Kuo R."/>
            <person name="Labutti K."/>
            <person name="Lipzen A."/>
            <person name="Makela M.R."/>
            <person name="Sandor L."/>
            <person name="Spatafora J.W."/>
            <person name="Grigoriev I.V."/>
            <person name="Hibbett D.S."/>
        </authorList>
    </citation>
    <scope>NUCLEOTIDE SEQUENCE [LARGE SCALE GENOMIC DNA]</scope>
    <source>
        <strain evidence="4 5">3A-2</strain>
    </source>
</reference>
<dbReference type="PANTHER" id="PTHR35185:SF1">
    <property type="entry name" value="UPF0619 GPI-ANCHORED MEMBRANE PROTEIN C1322.10"/>
    <property type="match status" value="1"/>
</dbReference>
<dbReference type="InterPro" id="IPR018466">
    <property type="entry name" value="Kre9/Knh1-like_N"/>
</dbReference>
<sequence length="115" mass="12204">MRLILAIFSLTGLAFGYQIISPNSTSGWTTEGPNVVTWTKLATDPPNFSLLLQFPVSGGGEELALVADVNGDLGQLVVPSFEVSPGNGFRVNFVDVTDNDEIFAQSAPFSIVPSN</sequence>
<evidence type="ECO:0000256" key="1">
    <source>
        <dbReference type="ARBA" id="ARBA00022729"/>
    </source>
</evidence>
<organism evidence="4 5">
    <name type="scientific">Obba rivulosa</name>
    <dbReference type="NCBI Taxonomy" id="1052685"/>
    <lineage>
        <taxon>Eukaryota</taxon>
        <taxon>Fungi</taxon>
        <taxon>Dikarya</taxon>
        <taxon>Basidiomycota</taxon>
        <taxon>Agaricomycotina</taxon>
        <taxon>Agaricomycetes</taxon>
        <taxon>Polyporales</taxon>
        <taxon>Gelatoporiaceae</taxon>
        <taxon>Obba</taxon>
    </lineage>
</organism>
<keyword evidence="1 2" id="KW-0732">Signal</keyword>
<dbReference type="OrthoDB" id="5316007at2759"/>